<dbReference type="PANTHER" id="PTHR32071">
    <property type="entry name" value="TRANSCRIPTIONAL REGULATORY PROTEIN"/>
    <property type="match status" value="1"/>
</dbReference>
<gene>
    <name evidence="9" type="ORF">GJ700_22925</name>
</gene>
<evidence type="ECO:0000259" key="8">
    <source>
        <dbReference type="PROSITE" id="PS50110"/>
    </source>
</evidence>
<dbReference type="SMART" id="SM00448">
    <property type="entry name" value="REC"/>
    <property type="match status" value="1"/>
</dbReference>
<dbReference type="Gene3D" id="3.40.50.2300">
    <property type="match status" value="1"/>
</dbReference>
<evidence type="ECO:0000313" key="9">
    <source>
        <dbReference type="EMBL" id="MRV74567.1"/>
    </source>
</evidence>
<dbReference type="Gene3D" id="1.10.8.60">
    <property type="match status" value="1"/>
</dbReference>
<feature type="modified residue" description="4-aspartylphosphate" evidence="6">
    <location>
        <position position="58"/>
    </location>
</feature>
<dbReference type="EMBL" id="WKJJ01000015">
    <property type="protein sequence ID" value="MRV74567.1"/>
    <property type="molecule type" value="Genomic_DNA"/>
</dbReference>
<protein>
    <submittedName>
        <fullName evidence="9">Response regulator</fullName>
    </submittedName>
</protein>
<dbReference type="SUPFAM" id="SSF46689">
    <property type="entry name" value="Homeodomain-like"/>
    <property type="match status" value="1"/>
</dbReference>
<evidence type="ECO:0000256" key="2">
    <source>
        <dbReference type="ARBA" id="ARBA00022840"/>
    </source>
</evidence>
<evidence type="ECO:0000256" key="5">
    <source>
        <dbReference type="ARBA" id="ARBA00023163"/>
    </source>
</evidence>
<dbReference type="SMART" id="SM00382">
    <property type="entry name" value="AAA"/>
    <property type="match status" value="1"/>
</dbReference>
<dbReference type="InterPro" id="IPR027417">
    <property type="entry name" value="P-loop_NTPase"/>
</dbReference>
<dbReference type="PRINTS" id="PR01590">
    <property type="entry name" value="HTHFIS"/>
</dbReference>
<dbReference type="FunFam" id="3.40.50.300:FF:000006">
    <property type="entry name" value="DNA-binding transcriptional regulator NtrC"/>
    <property type="match status" value="1"/>
</dbReference>
<dbReference type="GO" id="GO:0000160">
    <property type="term" value="P:phosphorelay signal transduction system"/>
    <property type="evidence" value="ECO:0007669"/>
    <property type="project" value="InterPro"/>
</dbReference>
<feature type="domain" description="Response regulatory" evidence="8">
    <location>
        <begin position="9"/>
        <end position="123"/>
    </location>
</feature>
<organism evidence="9 10">
    <name type="scientific">Pseudoduganella rivuli</name>
    <dbReference type="NCBI Taxonomy" id="2666085"/>
    <lineage>
        <taxon>Bacteria</taxon>
        <taxon>Pseudomonadati</taxon>
        <taxon>Pseudomonadota</taxon>
        <taxon>Betaproteobacteria</taxon>
        <taxon>Burkholderiales</taxon>
        <taxon>Oxalobacteraceae</taxon>
        <taxon>Telluria group</taxon>
        <taxon>Pseudoduganella</taxon>
    </lineage>
</organism>
<dbReference type="GO" id="GO:0005524">
    <property type="term" value="F:ATP binding"/>
    <property type="evidence" value="ECO:0007669"/>
    <property type="project" value="UniProtKB-KW"/>
</dbReference>
<comment type="caution">
    <text evidence="9">The sequence shown here is derived from an EMBL/GenBank/DDBJ whole genome shotgun (WGS) entry which is preliminary data.</text>
</comment>
<evidence type="ECO:0000313" key="10">
    <source>
        <dbReference type="Proteomes" id="UP000446768"/>
    </source>
</evidence>
<dbReference type="InterPro" id="IPR003593">
    <property type="entry name" value="AAA+_ATPase"/>
</dbReference>
<reference evidence="9 10" key="1">
    <citation type="submission" date="2019-11" db="EMBL/GenBank/DDBJ databases">
        <title>Novel species isolated from a subtropical stream in China.</title>
        <authorList>
            <person name="Lu H."/>
        </authorList>
    </citation>
    <scope>NUCLEOTIDE SEQUENCE [LARGE SCALE GENOMIC DNA]</scope>
    <source>
        <strain evidence="9 10">FT92W</strain>
    </source>
</reference>
<dbReference type="InterPro" id="IPR011006">
    <property type="entry name" value="CheY-like_superfamily"/>
</dbReference>
<proteinExistence type="predicted"/>
<dbReference type="InterPro" id="IPR025944">
    <property type="entry name" value="Sigma_54_int_dom_CS"/>
</dbReference>
<dbReference type="PANTHER" id="PTHR32071:SF100">
    <property type="entry name" value="RESPONSE REGULATOR PROTEIN PILR"/>
    <property type="match status" value="1"/>
</dbReference>
<dbReference type="Pfam" id="PF25601">
    <property type="entry name" value="AAA_lid_14"/>
    <property type="match status" value="1"/>
</dbReference>
<dbReference type="SUPFAM" id="SSF52540">
    <property type="entry name" value="P-loop containing nucleoside triphosphate hydrolases"/>
    <property type="match status" value="1"/>
</dbReference>
<dbReference type="InterPro" id="IPR025943">
    <property type="entry name" value="Sigma_54_int_dom_ATP-bd_2"/>
</dbReference>
<dbReference type="Proteomes" id="UP000446768">
    <property type="component" value="Unassembled WGS sequence"/>
</dbReference>
<accession>A0A7X2LVX6</accession>
<dbReference type="InterPro" id="IPR058031">
    <property type="entry name" value="AAA_lid_NorR"/>
</dbReference>
<dbReference type="AlphaFoldDB" id="A0A7X2LVX6"/>
<dbReference type="CDD" id="cd00009">
    <property type="entry name" value="AAA"/>
    <property type="match status" value="1"/>
</dbReference>
<evidence type="ECO:0000256" key="4">
    <source>
        <dbReference type="ARBA" id="ARBA00023125"/>
    </source>
</evidence>
<feature type="domain" description="Sigma-54 factor interaction" evidence="7">
    <location>
        <begin position="142"/>
        <end position="369"/>
    </location>
</feature>
<dbReference type="Gene3D" id="3.40.50.300">
    <property type="entry name" value="P-loop containing nucleotide triphosphate hydrolases"/>
    <property type="match status" value="1"/>
</dbReference>
<sequence>MNTTRSSPRVLVVDDEADLRELLEITLLKMGLDVDSAENLAQARSLLAQHDYALVLTDMRLPDGLGLELVREVSAAFRNTPIAVVTAYGSTDNAVVALKAGAFDYISKPVALDQLRMMVQSALRLNAPPSESSSAPKAPSRLRGESAVIQALRAQIARLARSMAPIAITGESGSGKELAAREVHAQGSRSAKPFIAVNCGAIPEALMEAEFFGYRKGAFTGAQDERDGFFQAANGGTLMLDEVADLPLPMQVKLLRAIQERRVRKIGATVEEPVDVRIISATHKNLEKLVDEGHFRQDLFYRLNVIELALPPLRDRLDDLEVLTDAILERLGTFDQKVRLGPGVLETLRSYSFPGNVRELENILERALAFANDGVIEVRDLALKGARLADTPPGYLPPPELEGIESPAWARAPEAAAAAITSAHEGANTFNSAVNIAAPAPALAAADSPPAVQNMPPLPPLDILPSNLPEYLAMVEREIIQRALAQTQYNRTQAASLLGISFRQLRYQMQKLNIQEPDS</sequence>
<name>A0A7X2LVX6_9BURK</name>
<dbReference type="PROSITE" id="PS00688">
    <property type="entry name" value="SIGMA54_INTERACT_3"/>
    <property type="match status" value="1"/>
</dbReference>
<dbReference type="InterPro" id="IPR009057">
    <property type="entry name" value="Homeodomain-like_sf"/>
</dbReference>
<keyword evidence="2" id="KW-0067">ATP-binding</keyword>
<dbReference type="InterPro" id="IPR002197">
    <property type="entry name" value="HTH_Fis"/>
</dbReference>
<dbReference type="RefSeq" id="WP_154378260.1">
    <property type="nucleotide sequence ID" value="NZ_WKJJ01000015.1"/>
</dbReference>
<keyword evidence="4" id="KW-0238">DNA-binding</keyword>
<keyword evidence="10" id="KW-1185">Reference proteome</keyword>
<dbReference type="Pfam" id="PF00158">
    <property type="entry name" value="Sigma54_activat"/>
    <property type="match status" value="1"/>
</dbReference>
<dbReference type="PROSITE" id="PS50110">
    <property type="entry name" value="RESPONSE_REGULATORY"/>
    <property type="match status" value="1"/>
</dbReference>
<dbReference type="GO" id="GO:0043565">
    <property type="term" value="F:sequence-specific DNA binding"/>
    <property type="evidence" value="ECO:0007669"/>
    <property type="project" value="InterPro"/>
</dbReference>
<keyword evidence="6" id="KW-0597">Phosphoprotein</keyword>
<dbReference type="Pfam" id="PF02954">
    <property type="entry name" value="HTH_8"/>
    <property type="match status" value="1"/>
</dbReference>
<keyword evidence="5" id="KW-0804">Transcription</keyword>
<evidence type="ECO:0000259" key="7">
    <source>
        <dbReference type="PROSITE" id="PS50045"/>
    </source>
</evidence>
<dbReference type="Pfam" id="PF00072">
    <property type="entry name" value="Response_reg"/>
    <property type="match status" value="1"/>
</dbReference>
<dbReference type="GO" id="GO:0006355">
    <property type="term" value="P:regulation of DNA-templated transcription"/>
    <property type="evidence" value="ECO:0007669"/>
    <property type="project" value="InterPro"/>
</dbReference>
<dbReference type="PROSITE" id="PS00676">
    <property type="entry name" value="SIGMA54_INTERACT_2"/>
    <property type="match status" value="1"/>
</dbReference>
<dbReference type="SUPFAM" id="SSF52172">
    <property type="entry name" value="CheY-like"/>
    <property type="match status" value="1"/>
</dbReference>
<dbReference type="PROSITE" id="PS50045">
    <property type="entry name" value="SIGMA54_INTERACT_4"/>
    <property type="match status" value="1"/>
</dbReference>
<keyword evidence="3" id="KW-0805">Transcription regulation</keyword>
<evidence type="ECO:0000256" key="6">
    <source>
        <dbReference type="PROSITE-ProRule" id="PRU00169"/>
    </source>
</evidence>
<keyword evidence="1" id="KW-0547">Nucleotide-binding</keyword>
<evidence type="ECO:0000256" key="1">
    <source>
        <dbReference type="ARBA" id="ARBA00022741"/>
    </source>
</evidence>
<dbReference type="InterPro" id="IPR002078">
    <property type="entry name" value="Sigma_54_int"/>
</dbReference>
<dbReference type="InterPro" id="IPR001789">
    <property type="entry name" value="Sig_transdc_resp-reg_receiver"/>
</dbReference>
<evidence type="ECO:0000256" key="3">
    <source>
        <dbReference type="ARBA" id="ARBA00023015"/>
    </source>
</evidence>
<dbReference type="Gene3D" id="1.10.10.60">
    <property type="entry name" value="Homeodomain-like"/>
    <property type="match status" value="1"/>
</dbReference>